<dbReference type="AlphaFoldDB" id="A0AAE9IW37"/>
<protein>
    <submittedName>
        <fullName evidence="1">Uncharacterized protein</fullName>
    </submittedName>
</protein>
<gene>
    <name evidence="1" type="ORF">L3Y34_019444</name>
</gene>
<organism evidence="1 2">
    <name type="scientific">Caenorhabditis briggsae</name>
    <dbReference type="NCBI Taxonomy" id="6238"/>
    <lineage>
        <taxon>Eukaryota</taxon>
        <taxon>Metazoa</taxon>
        <taxon>Ecdysozoa</taxon>
        <taxon>Nematoda</taxon>
        <taxon>Chromadorea</taxon>
        <taxon>Rhabditida</taxon>
        <taxon>Rhabditina</taxon>
        <taxon>Rhabditomorpha</taxon>
        <taxon>Rhabditoidea</taxon>
        <taxon>Rhabditidae</taxon>
        <taxon>Peloderinae</taxon>
        <taxon>Caenorhabditis</taxon>
    </lineage>
</organism>
<name>A0AAE9IW37_CAEBR</name>
<accession>A0AAE9IW37</accession>
<dbReference type="EMBL" id="CP090892">
    <property type="protein sequence ID" value="ULU08290.1"/>
    <property type="molecule type" value="Genomic_DNA"/>
</dbReference>
<reference evidence="1 2" key="1">
    <citation type="submission" date="2022-05" db="EMBL/GenBank/DDBJ databases">
        <title>Chromosome-level reference genomes for two strains of Caenorhabditis briggsae: an improved platform for comparative genomics.</title>
        <authorList>
            <person name="Stevens L."/>
            <person name="Andersen E.C."/>
        </authorList>
    </citation>
    <scope>NUCLEOTIDE SEQUENCE [LARGE SCALE GENOMIC DNA]</scope>
    <source>
        <strain evidence="1">QX1410_ONT</strain>
        <tissue evidence="1">Whole-organism</tissue>
    </source>
</reference>
<dbReference type="Proteomes" id="UP000827892">
    <property type="component" value="Chromosome II"/>
</dbReference>
<evidence type="ECO:0000313" key="2">
    <source>
        <dbReference type="Proteomes" id="UP000827892"/>
    </source>
</evidence>
<proteinExistence type="predicted"/>
<sequence length="106" mass="12774">MISKRRILLGKPTEQQFGNIHNLMEIHPFGRERLLHGNWKCRYLSKNMVKNVVEKLQEKVGEVKKELKRNNPDIWETTNRKIDKIQASLDILNQKRDHILEDMDRW</sequence>
<evidence type="ECO:0000313" key="1">
    <source>
        <dbReference type="EMBL" id="ULU08290.1"/>
    </source>
</evidence>